<dbReference type="Pfam" id="PF01597">
    <property type="entry name" value="GCV_H"/>
    <property type="match status" value="1"/>
</dbReference>
<dbReference type="GO" id="GO:0019464">
    <property type="term" value="P:glycine decarboxylation via glycine cleavage system"/>
    <property type="evidence" value="ECO:0007669"/>
    <property type="project" value="UniProtKB-UniRule"/>
</dbReference>
<sequence length="127" mass="13602">MSNNIPDNLLYSRDHEWVDVDGDIATIGISDHAQAELGDVVFVDLPEPGTSIAANDSIAVVESVKAASDVYSPVSGEIIEVNEELGNEPGAVNSDPYGNGWICKIRLQDMSELDSLLSPADYSEFCS</sequence>
<dbReference type="InterPro" id="IPR011053">
    <property type="entry name" value="Single_hybrid_motif"/>
</dbReference>
<feature type="modified residue" description="N6-lipoyllysine" evidence="3 4">
    <location>
        <position position="65"/>
    </location>
</feature>
<dbReference type="GO" id="GO:0005737">
    <property type="term" value="C:cytoplasm"/>
    <property type="evidence" value="ECO:0007669"/>
    <property type="project" value="TreeGrafter"/>
</dbReference>
<dbReference type="RefSeq" id="WP_067772152.1">
    <property type="nucleotide sequence ID" value="NZ_JACVVN010000002.1"/>
</dbReference>
<dbReference type="PANTHER" id="PTHR11715:SF3">
    <property type="entry name" value="GLYCINE CLEAVAGE SYSTEM H PROTEIN-RELATED"/>
    <property type="match status" value="1"/>
</dbReference>
<dbReference type="InterPro" id="IPR000089">
    <property type="entry name" value="Biotin_lipoyl"/>
</dbReference>
<dbReference type="InterPro" id="IPR033753">
    <property type="entry name" value="GCV_H/Fam206"/>
</dbReference>
<organism evidence="6 7">
    <name type="scientific">Akkermansia glycaniphila</name>
    <dbReference type="NCBI Taxonomy" id="1679444"/>
    <lineage>
        <taxon>Bacteria</taxon>
        <taxon>Pseudomonadati</taxon>
        <taxon>Verrucomicrobiota</taxon>
        <taxon>Verrucomicrobiia</taxon>
        <taxon>Verrucomicrobiales</taxon>
        <taxon>Akkermansiaceae</taxon>
        <taxon>Akkermansia</taxon>
    </lineage>
</organism>
<keyword evidence="2 3" id="KW-0450">Lipoyl</keyword>
<dbReference type="EMBL" id="LT629973">
    <property type="protein sequence ID" value="SEH70463.1"/>
    <property type="molecule type" value="Genomic_DNA"/>
</dbReference>
<evidence type="ECO:0000313" key="6">
    <source>
        <dbReference type="EMBL" id="SEH70463.1"/>
    </source>
</evidence>
<reference evidence="7" key="1">
    <citation type="submission" date="2016-09" db="EMBL/GenBank/DDBJ databases">
        <authorList>
            <person name="Koehorst J."/>
        </authorList>
    </citation>
    <scope>NUCLEOTIDE SEQUENCE [LARGE SCALE GENOMIC DNA]</scope>
</reference>
<dbReference type="GO" id="GO:0009249">
    <property type="term" value="P:protein lipoylation"/>
    <property type="evidence" value="ECO:0007669"/>
    <property type="project" value="TreeGrafter"/>
</dbReference>
<dbReference type="OrthoDB" id="9796712at2"/>
<dbReference type="AlphaFoldDB" id="A0A1C7PEB4"/>
<comment type="subunit">
    <text evidence="3">The glycine cleavage system is composed of four proteins: P, T, L and H.</text>
</comment>
<dbReference type="HAMAP" id="MF_00272">
    <property type="entry name" value="GcvH"/>
    <property type="match status" value="1"/>
</dbReference>
<feature type="domain" description="Lipoyl-binding" evidence="5">
    <location>
        <begin position="24"/>
        <end position="106"/>
    </location>
</feature>
<evidence type="ECO:0000256" key="2">
    <source>
        <dbReference type="ARBA" id="ARBA00022823"/>
    </source>
</evidence>
<dbReference type="KEGG" id="agl:PYTT_0102"/>
<dbReference type="GO" id="GO:0005960">
    <property type="term" value="C:glycine cleavage complex"/>
    <property type="evidence" value="ECO:0007669"/>
    <property type="project" value="InterPro"/>
</dbReference>
<dbReference type="STRING" id="1679444.PYTT_0102"/>
<evidence type="ECO:0000256" key="4">
    <source>
        <dbReference type="PIRSR" id="PIRSR617453-50"/>
    </source>
</evidence>
<dbReference type="NCBIfam" id="NF002270">
    <property type="entry name" value="PRK01202.1"/>
    <property type="match status" value="1"/>
</dbReference>
<dbReference type="CDD" id="cd06848">
    <property type="entry name" value="GCS_H"/>
    <property type="match status" value="1"/>
</dbReference>
<evidence type="ECO:0000256" key="3">
    <source>
        <dbReference type="HAMAP-Rule" id="MF_00272"/>
    </source>
</evidence>
<dbReference type="InterPro" id="IPR017453">
    <property type="entry name" value="GCV_H_sub"/>
</dbReference>
<proteinExistence type="inferred from homology"/>
<name>A0A1C7PEB4_9BACT</name>
<dbReference type="PROSITE" id="PS50968">
    <property type="entry name" value="BIOTINYL_LIPOYL"/>
    <property type="match status" value="1"/>
</dbReference>
<dbReference type="SUPFAM" id="SSF51230">
    <property type="entry name" value="Single hybrid motif"/>
    <property type="match status" value="1"/>
</dbReference>
<dbReference type="PATRIC" id="fig|1679444.3.peg.266"/>
<dbReference type="PANTHER" id="PTHR11715">
    <property type="entry name" value="GLYCINE CLEAVAGE SYSTEM H PROTEIN"/>
    <property type="match status" value="1"/>
</dbReference>
<comment type="function">
    <text evidence="3">The glycine cleavage system catalyzes the degradation of glycine. The H protein shuttles the methylamine group of glycine from the P protein to the T protein.</text>
</comment>
<dbReference type="InterPro" id="IPR002930">
    <property type="entry name" value="GCV_H"/>
</dbReference>
<evidence type="ECO:0000256" key="1">
    <source>
        <dbReference type="ARBA" id="ARBA00009249"/>
    </source>
</evidence>
<dbReference type="NCBIfam" id="TIGR00527">
    <property type="entry name" value="gcvH"/>
    <property type="match status" value="1"/>
</dbReference>
<comment type="cofactor">
    <cofactor evidence="3">
        <name>(R)-lipoate</name>
        <dbReference type="ChEBI" id="CHEBI:83088"/>
    </cofactor>
    <text evidence="3">Binds 1 lipoyl cofactor covalently.</text>
</comment>
<protein>
    <recommendedName>
        <fullName evidence="3">Glycine cleavage system H protein</fullName>
    </recommendedName>
</protein>
<gene>
    <name evidence="3" type="primary">gcvH</name>
    <name evidence="6" type="ORF">PYTT_0102</name>
</gene>
<evidence type="ECO:0000259" key="5">
    <source>
        <dbReference type="PROSITE" id="PS50968"/>
    </source>
</evidence>
<comment type="similarity">
    <text evidence="1 3">Belongs to the GcvH family.</text>
</comment>
<dbReference type="PROSITE" id="PS00189">
    <property type="entry name" value="LIPOYL"/>
    <property type="match status" value="1"/>
</dbReference>
<accession>A0A1C7PEB4</accession>
<dbReference type="InterPro" id="IPR003016">
    <property type="entry name" value="2-oxoA_DH_lipoyl-BS"/>
</dbReference>
<dbReference type="Gene3D" id="2.40.50.100">
    <property type="match status" value="1"/>
</dbReference>
<evidence type="ECO:0000313" key="7">
    <source>
        <dbReference type="Proteomes" id="UP000176204"/>
    </source>
</evidence>
<dbReference type="Proteomes" id="UP000176204">
    <property type="component" value="Chromosome I"/>
</dbReference>
<keyword evidence="7" id="KW-1185">Reference proteome</keyword>